<dbReference type="EMBL" id="JAIVGD010000018">
    <property type="protein sequence ID" value="KAH0755378.1"/>
    <property type="molecule type" value="Genomic_DNA"/>
</dbReference>
<accession>A0ABQ7UW58</accession>
<keyword evidence="2" id="KW-1185">Reference proteome</keyword>
<evidence type="ECO:0000313" key="1">
    <source>
        <dbReference type="EMBL" id="KAH0755378.1"/>
    </source>
</evidence>
<proteinExistence type="predicted"/>
<comment type="caution">
    <text evidence="1">The sequence shown here is derived from an EMBL/GenBank/DDBJ whole genome shotgun (WGS) entry which is preliminary data.</text>
</comment>
<reference evidence="1 2" key="1">
    <citation type="journal article" date="2021" name="bioRxiv">
        <title>Chromosome-scale and haplotype-resolved genome assembly of a tetraploid potato cultivar.</title>
        <authorList>
            <person name="Sun H."/>
            <person name="Jiao W.-B."/>
            <person name="Krause K."/>
            <person name="Campoy J.A."/>
            <person name="Goel M."/>
            <person name="Folz-Donahue K."/>
            <person name="Kukat C."/>
            <person name="Huettel B."/>
            <person name="Schneeberger K."/>
        </authorList>
    </citation>
    <scope>NUCLEOTIDE SEQUENCE [LARGE SCALE GENOMIC DNA]</scope>
    <source>
        <strain evidence="1">SolTubOtavaFocal</strain>
        <tissue evidence="1">Leaves</tissue>
    </source>
</reference>
<dbReference type="Proteomes" id="UP000826656">
    <property type="component" value="Unassembled WGS sequence"/>
</dbReference>
<organism evidence="1 2">
    <name type="scientific">Solanum tuberosum</name>
    <name type="common">Potato</name>
    <dbReference type="NCBI Taxonomy" id="4113"/>
    <lineage>
        <taxon>Eukaryota</taxon>
        <taxon>Viridiplantae</taxon>
        <taxon>Streptophyta</taxon>
        <taxon>Embryophyta</taxon>
        <taxon>Tracheophyta</taxon>
        <taxon>Spermatophyta</taxon>
        <taxon>Magnoliopsida</taxon>
        <taxon>eudicotyledons</taxon>
        <taxon>Gunneridae</taxon>
        <taxon>Pentapetalae</taxon>
        <taxon>asterids</taxon>
        <taxon>lamiids</taxon>
        <taxon>Solanales</taxon>
        <taxon>Solanaceae</taxon>
        <taxon>Solanoideae</taxon>
        <taxon>Solaneae</taxon>
        <taxon>Solanum</taxon>
    </lineage>
</organism>
<evidence type="ECO:0000313" key="2">
    <source>
        <dbReference type="Proteomes" id="UP000826656"/>
    </source>
</evidence>
<protein>
    <submittedName>
        <fullName evidence="1">Uncharacterized protein</fullName>
    </submittedName>
</protein>
<name>A0ABQ7UW58_SOLTU</name>
<sequence length="84" mass="9349">MVIVALTVPFFGYVMTFTGALLGDRVDIVTMPMLPQDQEAFSCLEVTDERFGQNLDGSNGLNQWVVAQSCPKFIWTKMGRVKMG</sequence>
<gene>
    <name evidence="1" type="ORF">KY290_025648</name>
</gene>